<dbReference type="EMBL" id="BGPR01000009">
    <property type="protein sequence ID" value="GBL76024.1"/>
    <property type="molecule type" value="Genomic_DNA"/>
</dbReference>
<organism evidence="1 2">
    <name type="scientific">Araneus ventricosus</name>
    <name type="common">Orbweaver spider</name>
    <name type="synonym">Epeira ventricosa</name>
    <dbReference type="NCBI Taxonomy" id="182803"/>
    <lineage>
        <taxon>Eukaryota</taxon>
        <taxon>Metazoa</taxon>
        <taxon>Ecdysozoa</taxon>
        <taxon>Arthropoda</taxon>
        <taxon>Chelicerata</taxon>
        <taxon>Arachnida</taxon>
        <taxon>Araneae</taxon>
        <taxon>Araneomorphae</taxon>
        <taxon>Entelegynae</taxon>
        <taxon>Araneoidea</taxon>
        <taxon>Araneidae</taxon>
        <taxon>Araneus</taxon>
    </lineage>
</organism>
<accession>A0A4Y2AAQ4</accession>
<keyword evidence="2" id="KW-1185">Reference proteome</keyword>
<proteinExistence type="predicted"/>
<protein>
    <submittedName>
        <fullName evidence="1">Uncharacterized protein</fullName>
    </submittedName>
</protein>
<evidence type="ECO:0000313" key="1">
    <source>
        <dbReference type="EMBL" id="GBL76024.1"/>
    </source>
</evidence>
<comment type="caution">
    <text evidence="1">The sequence shown here is derived from an EMBL/GenBank/DDBJ whole genome shotgun (WGS) entry which is preliminary data.</text>
</comment>
<evidence type="ECO:0000313" key="2">
    <source>
        <dbReference type="Proteomes" id="UP000499080"/>
    </source>
</evidence>
<dbReference type="Proteomes" id="UP000499080">
    <property type="component" value="Unassembled WGS sequence"/>
</dbReference>
<reference evidence="1 2" key="1">
    <citation type="journal article" date="2019" name="Sci. Rep.">
        <title>Orb-weaving spider Araneus ventricosus genome elucidates the spidroin gene catalogue.</title>
        <authorList>
            <person name="Kono N."/>
            <person name="Nakamura H."/>
            <person name="Ohtoshi R."/>
            <person name="Moran D.A.P."/>
            <person name="Shinohara A."/>
            <person name="Yoshida Y."/>
            <person name="Fujiwara M."/>
            <person name="Mori M."/>
            <person name="Tomita M."/>
            <person name="Arakawa K."/>
        </authorList>
    </citation>
    <scope>NUCLEOTIDE SEQUENCE [LARGE SCALE GENOMIC DNA]</scope>
</reference>
<gene>
    <name evidence="1" type="ORF">AVEN_234337_1</name>
</gene>
<name>A0A4Y2AAQ4_ARAVE</name>
<sequence length="70" mass="7825">MAQPKKSLSKTSPSFSLVNRIIKMECQVDKTVDHLFYALILVVKAVETAHETADVYGEDAKFLVSRLLCP</sequence>
<dbReference type="AlphaFoldDB" id="A0A4Y2AAQ4"/>